<evidence type="ECO:0000313" key="1">
    <source>
        <dbReference type="EMBL" id="SDV46689.1"/>
    </source>
</evidence>
<organism evidence="1 2">
    <name type="scientific">Chitinasiproducens palmae</name>
    <dbReference type="NCBI Taxonomy" id="1770053"/>
    <lineage>
        <taxon>Bacteria</taxon>
        <taxon>Pseudomonadati</taxon>
        <taxon>Pseudomonadota</taxon>
        <taxon>Betaproteobacteria</taxon>
        <taxon>Burkholderiales</taxon>
        <taxon>Burkholderiaceae</taxon>
        <taxon>Chitinasiproducens</taxon>
    </lineage>
</organism>
<evidence type="ECO:0000313" key="2">
    <source>
        <dbReference type="Proteomes" id="UP000243719"/>
    </source>
</evidence>
<reference evidence="2" key="1">
    <citation type="submission" date="2016-09" db="EMBL/GenBank/DDBJ databases">
        <authorList>
            <person name="Varghese N."/>
            <person name="Submissions S."/>
        </authorList>
    </citation>
    <scope>NUCLEOTIDE SEQUENCE [LARGE SCALE GENOMIC DNA]</scope>
    <source>
        <strain evidence="2">JS23</strain>
    </source>
</reference>
<dbReference type="Pfam" id="PF13591">
    <property type="entry name" value="MerR_2"/>
    <property type="match status" value="1"/>
</dbReference>
<keyword evidence="2" id="KW-1185">Reference proteome</keyword>
<dbReference type="AlphaFoldDB" id="A0A1H2PJZ9"/>
<dbReference type="Gene3D" id="1.10.1660.10">
    <property type="match status" value="1"/>
</dbReference>
<dbReference type="RefSeq" id="WP_091904279.1">
    <property type="nucleotide sequence ID" value="NZ_FNLO01000001.1"/>
</dbReference>
<name>A0A1H2PJZ9_9BURK</name>
<accession>A0A1H2PJZ9</accession>
<dbReference type="Proteomes" id="UP000243719">
    <property type="component" value="Unassembled WGS sequence"/>
</dbReference>
<dbReference type="OrthoDB" id="8562553at2"/>
<dbReference type="STRING" id="1770053.SAMN05216551_101548"/>
<sequence>MRETTSSLHGQIVEEDIELTLVELCRASGASEQQLTLWVAEGALDPLERHNDVPTGWRFGGSSLRRARIAVRLSRDLDIEPPGVALALDLLDQIERLRARLR</sequence>
<protein>
    <submittedName>
        <fullName evidence="1">Chaperone modulatory protein CbpM</fullName>
    </submittedName>
</protein>
<dbReference type="EMBL" id="FNLO01000001">
    <property type="protein sequence ID" value="SDV46689.1"/>
    <property type="molecule type" value="Genomic_DNA"/>
</dbReference>
<proteinExistence type="predicted"/>
<gene>
    <name evidence="1" type="ORF">SAMN05216551_101548</name>
</gene>